<gene>
    <name evidence="3" type="ORF">OO013_01865</name>
</gene>
<comment type="similarity">
    <text evidence="1">Belongs to the universal stress protein A family.</text>
</comment>
<dbReference type="SUPFAM" id="SSF52402">
    <property type="entry name" value="Adenine nucleotide alpha hydrolases-like"/>
    <property type="match status" value="2"/>
</dbReference>
<dbReference type="EMBL" id="JAPFQN010000002">
    <property type="protein sequence ID" value="MCX2742590.1"/>
    <property type="molecule type" value="Genomic_DNA"/>
</dbReference>
<name>A0ABT3RLZ7_9BACT</name>
<dbReference type="InterPro" id="IPR014729">
    <property type="entry name" value="Rossmann-like_a/b/a_fold"/>
</dbReference>
<evidence type="ECO:0000313" key="4">
    <source>
        <dbReference type="Proteomes" id="UP001209885"/>
    </source>
</evidence>
<evidence type="ECO:0000313" key="3">
    <source>
        <dbReference type="EMBL" id="MCX2742590.1"/>
    </source>
</evidence>
<dbReference type="CDD" id="cd00293">
    <property type="entry name" value="USP-like"/>
    <property type="match status" value="1"/>
</dbReference>
<sequence length="277" mass="31656">MKILVPIDLNEAAKPSLKTAALIGKKVGNCQIMILHGTNAPFPMMDVANTFDRSIIDEYLAEAKKKYDNIIKDIPELNESEIEFNPDLAFALEAILDNIKSFHPDLIILGNPEKYKNKKPILGNTITDVLHTVTQPLLIIPEEQENFDFREAVFSYDFKQVKDNQNMQVFNSLSMAFGFRIHVLYAGEDLEHPSEKEIEAGLILENILKDAPHVYRFVPSAKFTPALEEYLEENEIDLVVNLHREKGFWQNLLGKSKSHYLATHIRKPLLILNQDKD</sequence>
<evidence type="ECO:0000259" key="2">
    <source>
        <dbReference type="Pfam" id="PF00582"/>
    </source>
</evidence>
<dbReference type="Gene3D" id="3.40.50.620">
    <property type="entry name" value="HUPs"/>
    <property type="match status" value="2"/>
</dbReference>
<feature type="domain" description="UspA" evidence="2">
    <location>
        <begin position="2"/>
        <end position="141"/>
    </location>
</feature>
<dbReference type="InterPro" id="IPR006016">
    <property type="entry name" value="UspA"/>
</dbReference>
<proteinExistence type="inferred from homology"/>
<comment type="caution">
    <text evidence="3">The sequence shown here is derived from an EMBL/GenBank/DDBJ whole genome shotgun (WGS) entry which is preliminary data.</text>
</comment>
<reference evidence="3 4" key="1">
    <citation type="submission" date="2022-11" db="EMBL/GenBank/DDBJ databases">
        <title>The characterization of three novel Bacteroidetes species and genomic analysis of their roles in tidal elemental geochemical cycles.</title>
        <authorList>
            <person name="Ma K."/>
        </authorList>
    </citation>
    <scope>NUCLEOTIDE SEQUENCE [LARGE SCALE GENOMIC DNA]</scope>
    <source>
        <strain evidence="3 4">M17</strain>
    </source>
</reference>
<accession>A0ABT3RLZ7</accession>
<dbReference type="RefSeq" id="WP_266054866.1">
    <property type="nucleotide sequence ID" value="NZ_JAPFQN010000002.1"/>
</dbReference>
<organism evidence="3 4">
    <name type="scientific">Mangrovivirga halotolerans</name>
    <dbReference type="NCBI Taxonomy" id="2993936"/>
    <lineage>
        <taxon>Bacteria</taxon>
        <taxon>Pseudomonadati</taxon>
        <taxon>Bacteroidota</taxon>
        <taxon>Cytophagia</taxon>
        <taxon>Cytophagales</taxon>
        <taxon>Mangrovivirgaceae</taxon>
        <taxon>Mangrovivirga</taxon>
    </lineage>
</organism>
<dbReference type="PANTHER" id="PTHR46268:SF6">
    <property type="entry name" value="UNIVERSAL STRESS PROTEIN UP12"/>
    <property type="match status" value="1"/>
</dbReference>
<dbReference type="Proteomes" id="UP001209885">
    <property type="component" value="Unassembled WGS sequence"/>
</dbReference>
<evidence type="ECO:0000256" key="1">
    <source>
        <dbReference type="ARBA" id="ARBA00008791"/>
    </source>
</evidence>
<dbReference type="Pfam" id="PF00582">
    <property type="entry name" value="Usp"/>
    <property type="match status" value="1"/>
</dbReference>
<keyword evidence="4" id="KW-1185">Reference proteome</keyword>
<protein>
    <submittedName>
        <fullName evidence="3">Universal stress protein</fullName>
    </submittedName>
</protein>
<dbReference type="PANTHER" id="PTHR46268">
    <property type="entry name" value="STRESS RESPONSE PROTEIN NHAX"/>
    <property type="match status" value="1"/>
</dbReference>